<feature type="signal peptide" evidence="1">
    <location>
        <begin position="1"/>
        <end position="19"/>
    </location>
</feature>
<dbReference type="AlphaFoldDB" id="A0A4P7MZ92"/>
<reference evidence="2 3" key="1">
    <citation type="journal article" date="2019" name="Mol. Biol. Evol.">
        <title>Blast fungal genomes show frequent chromosomal changes, gene gains and losses, and effector gene turnover.</title>
        <authorList>
            <person name="Gomez Luciano L.B."/>
            <person name="Jason Tsai I."/>
            <person name="Chuma I."/>
            <person name="Tosa Y."/>
            <person name="Chen Y.H."/>
            <person name="Li J.Y."/>
            <person name="Li M.Y."/>
            <person name="Jade Lu M.Y."/>
            <person name="Nakayashiki H."/>
            <person name="Li W.H."/>
        </authorList>
    </citation>
    <scope>NUCLEOTIDE SEQUENCE [LARGE SCALE GENOMIC DNA]</scope>
    <source>
        <strain evidence="2">MZ5-1-6</strain>
    </source>
</reference>
<dbReference type="EMBL" id="CP034205">
    <property type="protein sequence ID" value="QBZ55358.1"/>
    <property type="molecule type" value="Genomic_DNA"/>
</dbReference>
<accession>A0A4P7MZ92</accession>
<dbReference type="Proteomes" id="UP000294847">
    <property type="component" value="Chromosome 2"/>
</dbReference>
<evidence type="ECO:0008006" key="4">
    <source>
        <dbReference type="Google" id="ProtNLM"/>
    </source>
</evidence>
<keyword evidence="1" id="KW-0732">Signal</keyword>
<feature type="chain" id="PRO_5020700399" description="Secreted protein" evidence="1">
    <location>
        <begin position="20"/>
        <end position="102"/>
    </location>
</feature>
<gene>
    <name evidence="2" type="ORF">PoMZ_00255</name>
</gene>
<name>A0A4P7MZ92_PYROR</name>
<sequence length="102" mass="11677">MGVIIILTKYLILFILVDAAWSMANAYVERSENTTGDWLGKGFCLYSHYHNGCFAKVLPRLALHQCRSLAPTLHSTQPGIFSMYIYKKITLALFFFPDERAR</sequence>
<proteinExistence type="predicted"/>
<evidence type="ECO:0000256" key="1">
    <source>
        <dbReference type="SAM" id="SignalP"/>
    </source>
</evidence>
<protein>
    <recommendedName>
        <fullName evidence="4">Secreted protein</fullName>
    </recommendedName>
</protein>
<evidence type="ECO:0000313" key="3">
    <source>
        <dbReference type="Proteomes" id="UP000294847"/>
    </source>
</evidence>
<organism evidence="2 3">
    <name type="scientific">Pyricularia oryzae</name>
    <name type="common">Rice blast fungus</name>
    <name type="synonym">Magnaporthe oryzae</name>
    <dbReference type="NCBI Taxonomy" id="318829"/>
    <lineage>
        <taxon>Eukaryota</taxon>
        <taxon>Fungi</taxon>
        <taxon>Dikarya</taxon>
        <taxon>Ascomycota</taxon>
        <taxon>Pezizomycotina</taxon>
        <taxon>Sordariomycetes</taxon>
        <taxon>Sordariomycetidae</taxon>
        <taxon>Magnaporthales</taxon>
        <taxon>Pyriculariaceae</taxon>
        <taxon>Pyricularia</taxon>
    </lineage>
</organism>
<evidence type="ECO:0000313" key="2">
    <source>
        <dbReference type="EMBL" id="QBZ55358.1"/>
    </source>
</evidence>